<name>A0A061DX53_THECC</name>
<keyword evidence="2" id="KW-1185">Reference proteome</keyword>
<dbReference type="EMBL" id="CM001880">
    <property type="protein sequence ID" value="EOX96992.1"/>
    <property type="molecule type" value="Genomic_DNA"/>
</dbReference>
<dbReference type="Gramene" id="EOX96992">
    <property type="protein sequence ID" value="EOX96992"/>
    <property type="gene ID" value="TCM_006122"/>
</dbReference>
<proteinExistence type="predicted"/>
<reference evidence="1 2" key="1">
    <citation type="journal article" date="2013" name="Genome Biol.">
        <title>The genome sequence of the most widely cultivated cacao type and its use to identify candidate genes regulating pod color.</title>
        <authorList>
            <person name="Motamayor J.C."/>
            <person name="Mockaitis K."/>
            <person name="Schmutz J."/>
            <person name="Haiminen N."/>
            <person name="Iii D.L."/>
            <person name="Cornejo O."/>
            <person name="Findley S.D."/>
            <person name="Zheng P."/>
            <person name="Utro F."/>
            <person name="Royaert S."/>
            <person name="Saski C."/>
            <person name="Jenkins J."/>
            <person name="Podicheti R."/>
            <person name="Zhao M."/>
            <person name="Scheffler B.E."/>
            <person name="Stack J.C."/>
            <person name="Feltus F.A."/>
            <person name="Mustiga G.M."/>
            <person name="Amores F."/>
            <person name="Phillips W."/>
            <person name="Marelli J.P."/>
            <person name="May G.D."/>
            <person name="Shapiro H."/>
            <person name="Ma J."/>
            <person name="Bustamante C.D."/>
            <person name="Schnell R.J."/>
            <person name="Main D."/>
            <person name="Gilbert D."/>
            <person name="Parida L."/>
            <person name="Kuhn D.N."/>
        </authorList>
    </citation>
    <scope>NUCLEOTIDE SEQUENCE [LARGE SCALE GENOMIC DNA]</scope>
    <source>
        <strain evidence="2">cv. Matina 1-6</strain>
    </source>
</reference>
<dbReference type="InParanoid" id="A0A061DX53"/>
<organism evidence="1 2">
    <name type="scientific">Theobroma cacao</name>
    <name type="common">Cacao</name>
    <name type="synonym">Cocoa</name>
    <dbReference type="NCBI Taxonomy" id="3641"/>
    <lineage>
        <taxon>Eukaryota</taxon>
        <taxon>Viridiplantae</taxon>
        <taxon>Streptophyta</taxon>
        <taxon>Embryophyta</taxon>
        <taxon>Tracheophyta</taxon>
        <taxon>Spermatophyta</taxon>
        <taxon>Magnoliopsida</taxon>
        <taxon>eudicotyledons</taxon>
        <taxon>Gunneridae</taxon>
        <taxon>Pentapetalae</taxon>
        <taxon>rosids</taxon>
        <taxon>malvids</taxon>
        <taxon>Malvales</taxon>
        <taxon>Malvaceae</taxon>
        <taxon>Byttnerioideae</taxon>
        <taxon>Theobroma</taxon>
    </lineage>
</organism>
<dbReference type="HOGENOM" id="CLU_3128135_0_0_1"/>
<dbReference type="AlphaFoldDB" id="A0A061DX53"/>
<protein>
    <submittedName>
        <fullName evidence="1">Uncharacterized protein</fullName>
    </submittedName>
</protein>
<evidence type="ECO:0000313" key="1">
    <source>
        <dbReference type="EMBL" id="EOX96992.1"/>
    </source>
</evidence>
<gene>
    <name evidence="1" type="ORF">TCM_006122</name>
</gene>
<sequence length="50" mass="6002">MDIITVGVQCQNIWRYFKNKLFAIILVKFYSDYVEIVFLVNTYNCSSSWK</sequence>
<accession>A0A061DX53</accession>
<evidence type="ECO:0000313" key="2">
    <source>
        <dbReference type="Proteomes" id="UP000026915"/>
    </source>
</evidence>
<dbReference type="Proteomes" id="UP000026915">
    <property type="component" value="Chromosome 2"/>
</dbReference>